<dbReference type="Pfam" id="PF05036">
    <property type="entry name" value="SPOR"/>
    <property type="match status" value="1"/>
</dbReference>
<evidence type="ECO:0000256" key="2">
    <source>
        <dbReference type="SAM" id="Phobius"/>
    </source>
</evidence>
<feature type="compositionally biased region" description="Low complexity" evidence="1">
    <location>
        <begin position="27"/>
        <end position="43"/>
    </location>
</feature>
<evidence type="ECO:0000256" key="1">
    <source>
        <dbReference type="SAM" id="MobiDB-lite"/>
    </source>
</evidence>
<keyword evidence="2" id="KW-0472">Membrane</keyword>
<feature type="compositionally biased region" description="Pro residues" evidence="1">
    <location>
        <begin position="253"/>
        <end position="266"/>
    </location>
</feature>
<reference evidence="4 5" key="1">
    <citation type="journal article" date="2016" name="Int. J. Syst. Evol. Microbiol.">
        <title>Arsenicitalea aurantiaca gen. nov., sp. nov., a new member of the family Hyphomicrobiaceae, isolated from high-arsenic sediment.</title>
        <authorList>
            <person name="Mu Y."/>
            <person name="Zhou L."/>
            <person name="Zeng X.C."/>
            <person name="Liu L."/>
            <person name="Pan Y."/>
            <person name="Chen X."/>
            <person name="Wang J."/>
            <person name="Li S."/>
            <person name="Li W.J."/>
            <person name="Wang Y."/>
        </authorList>
    </citation>
    <scope>NUCLEOTIDE SEQUENCE [LARGE SCALE GENOMIC DNA]</scope>
    <source>
        <strain evidence="4 5">42-50</strain>
    </source>
</reference>
<dbReference type="GO" id="GO:0042834">
    <property type="term" value="F:peptidoglycan binding"/>
    <property type="evidence" value="ECO:0007669"/>
    <property type="project" value="InterPro"/>
</dbReference>
<feature type="compositionally biased region" description="Low complexity" evidence="1">
    <location>
        <begin position="133"/>
        <end position="147"/>
    </location>
</feature>
<feature type="compositionally biased region" description="Low complexity" evidence="1">
    <location>
        <begin position="357"/>
        <end position="367"/>
    </location>
</feature>
<feature type="region of interest" description="Disordered" evidence="1">
    <location>
        <begin position="673"/>
        <end position="700"/>
    </location>
</feature>
<organism evidence="4 5">
    <name type="scientific">Arsenicitalea aurantiaca</name>
    <dbReference type="NCBI Taxonomy" id="1783274"/>
    <lineage>
        <taxon>Bacteria</taxon>
        <taxon>Pseudomonadati</taxon>
        <taxon>Pseudomonadota</taxon>
        <taxon>Alphaproteobacteria</taxon>
        <taxon>Hyphomicrobiales</taxon>
        <taxon>Devosiaceae</taxon>
        <taxon>Arsenicitalea</taxon>
    </lineage>
</organism>
<feature type="compositionally biased region" description="Low complexity" evidence="1">
    <location>
        <begin position="199"/>
        <end position="214"/>
    </location>
</feature>
<keyword evidence="2" id="KW-1133">Transmembrane helix</keyword>
<feature type="region of interest" description="Disordered" evidence="1">
    <location>
        <begin position="1"/>
        <end position="371"/>
    </location>
</feature>
<feature type="compositionally biased region" description="Polar residues" evidence="1">
    <location>
        <begin position="585"/>
        <end position="604"/>
    </location>
</feature>
<keyword evidence="2" id="KW-0812">Transmembrane</keyword>
<feature type="compositionally biased region" description="Low complexity" evidence="1">
    <location>
        <begin position="1"/>
        <end position="16"/>
    </location>
</feature>
<evidence type="ECO:0000313" key="5">
    <source>
        <dbReference type="Proteomes" id="UP000281547"/>
    </source>
</evidence>
<gene>
    <name evidence="4" type="ORF">EMQ25_05915</name>
</gene>
<feature type="compositionally biased region" description="Low complexity" evidence="1">
    <location>
        <begin position="681"/>
        <end position="700"/>
    </location>
</feature>
<name>A0A433XF45_9HYPH</name>
<feature type="compositionally biased region" description="Basic and acidic residues" evidence="1">
    <location>
        <begin position="292"/>
        <end position="303"/>
    </location>
</feature>
<keyword evidence="5" id="KW-1185">Reference proteome</keyword>
<dbReference type="InterPro" id="IPR007730">
    <property type="entry name" value="SPOR-like_dom"/>
</dbReference>
<proteinExistence type="predicted"/>
<sequence length="780" mass="80202">MAAQAQPQTPPQAAQPVSPPRPQIRIPGADMPAARPDAPSAPRVEPSTQAVPRSGPPTIRIPGMDQPVPTPQARTEPQFGAPQSSAAPRMPSPAAPQPALRQTPSAPAVAPVKAEPRVQPGPAAERKEPGFGTPVAPVAPRPTATSVGSPTRGEDGFDFDFGFSAKDFSGDADSDAQQKPPRSEEGNASPAETRPDPVAAEAQAEPAAQMAAKPSMPPSPAPEADADPFDPIAALISSELDAQETKPRAAAPTSPPAAPTPRPPLFIPGGDGRPTVVEPAVMPQPTHVHQVNRQERQRPRPENDSFAIPPVFGLGGKSEPALPRGEPNLDVDPMDEIESLIGEAVRVELSEPPTSPQRPQQPQAASPVVPPLNAQFAPRRSAIPEPGAGSQSAAEAAILAAAAATGAQVGRLEDAPAVAPDERPRRRSRVKPMRPRGIPRQFIGMAAAIVLLLAAGFGLYWVIGMVRDDGEAPVLTAEAGPAREPAPVAENSGDAPRSVVFDELDGVSAGADGEQLVPRDQTETATIDTPRVAAADPNETGLANRRVRTVTVRPDGTIVSGDDAVAGAQELPVARPNVPTIPGAENQTPDLLSPLSASGNTTPGSDPIADAIATADVPTDTAPITADGNLVPPAATSDQALLSGAETPTAPGANVLAPIPMPRPVNREALAAANQPTSPVNALSAQPSQPAAPAAAPSNAPAYVQLSSQRSEGEARQSLSDVQARWGGLFGGRPLEIQRANLGDRGVYYRVRLPANSIDEATRVCNSVKANGGDCFAVPG</sequence>
<dbReference type="Proteomes" id="UP000281547">
    <property type="component" value="Unassembled WGS sequence"/>
</dbReference>
<evidence type="ECO:0000259" key="3">
    <source>
        <dbReference type="Pfam" id="PF05036"/>
    </source>
</evidence>
<evidence type="ECO:0000313" key="4">
    <source>
        <dbReference type="EMBL" id="RUT32680.1"/>
    </source>
</evidence>
<accession>A0A433XF45</accession>
<feature type="transmembrane region" description="Helical" evidence="2">
    <location>
        <begin position="442"/>
        <end position="463"/>
    </location>
</feature>
<protein>
    <submittedName>
        <fullName evidence="4">SPOR domain-containing protein</fullName>
    </submittedName>
</protein>
<feature type="domain" description="SPOR" evidence="3">
    <location>
        <begin position="701"/>
        <end position="778"/>
    </location>
</feature>
<dbReference type="EMBL" id="RZNJ01000002">
    <property type="protein sequence ID" value="RUT32680.1"/>
    <property type="molecule type" value="Genomic_DNA"/>
</dbReference>
<dbReference type="AlphaFoldDB" id="A0A433XF45"/>
<feature type="region of interest" description="Disordered" evidence="1">
    <location>
        <begin position="412"/>
        <end position="433"/>
    </location>
</feature>
<comment type="caution">
    <text evidence="4">The sequence shown here is derived from an EMBL/GenBank/DDBJ whole genome shotgun (WGS) entry which is preliminary data.</text>
</comment>
<feature type="region of interest" description="Disordered" evidence="1">
    <location>
        <begin position="574"/>
        <end position="610"/>
    </location>
</feature>